<reference evidence="1 2" key="1">
    <citation type="journal article" date="2019" name="Nat. Ecol. Evol.">
        <title>Megaphylogeny resolves global patterns of mushroom evolution.</title>
        <authorList>
            <person name="Varga T."/>
            <person name="Krizsan K."/>
            <person name="Foldi C."/>
            <person name="Dima B."/>
            <person name="Sanchez-Garcia M."/>
            <person name="Sanchez-Ramirez S."/>
            <person name="Szollosi G.J."/>
            <person name="Szarkandi J.G."/>
            <person name="Papp V."/>
            <person name="Albert L."/>
            <person name="Andreopoulos W."/>
            <person name="Angelini C."/>
            <person name="Antonin V."/>
            <person name="Barry K.W."/>
            <person name="Bougher N.L."/>
            <person name="Buchanan P."/>
            <person name="Buyck B."/>
            <person name="Bense V."/>
            <person name="Catcheside P."/>
            <person name="Chovatia M."/>
            <person name="Cooper J."/>
            <person name="Damon W."/>
            <person name="Desjardin D."/>
            <person name="Finy P."/>
            <person name="Geml J."/>
            <person name="Haridas S."/>
            <person name="Hughes K."/>
            <person name="Justo A."/>
            <person name="Karasinski D."/>
            <person name="Kautmanova I."/>
            <person name="Kiss B."/>
            <person name="Kocsube S."/>
            <person name="Kotiranta H."/>
            <person name="LaButti K.M."/>
            <person name="Lechner B.E."/>
            <person name="Liimatainen K."/>
            <person name="Lipzen A."/>
            <person name="Lukacs Z."/>
            <person name="Mihaltcheva S."/>
            <person name="Morgado L.N."/>
            <person name="Niskanen T."/>
            <person name="Noordeloos M.E."/>
            <person name="Ohm R.A."/>
            <person name="Ortiz-Santana B."/>
            <person name="Ovrebo C."/>
            <person name="Racz N."/>
            <person name="Riley R."/>
            <person name="Savchenko A."/>
            <person name="Shiryaev A."/>
            <person name="Soop K."/>
            <person name="Spirin V."/>
            <person name="Szebenyi C."/>
            <person name="Tomsovsky M."/>
            <person name="Tulloss R.E."/>
            <person name="Uehling J."/>
            <person name="Grigoriev I.V."/>
            <person name="Vagvolgyi C."/>
            <person name="Papp T."/>
            <person name="Martin F.M."/>
            <person name="Miettinen O."/>
            <person name="Hibbett D.S."/>
            <person name="Nagy L.G."/>
        </authorList>
    </citation>
    <scope>NUCLEOTIDE SEQUENCE [LARGE SCALE GENOMIC DNA]</scope>
    <source>
        <strain evidence="1 2">NL-1719</strain>
    </source>
</reference>
<organism evidence="1 2">
    <name type="scientific">Pluteus cervinus</name>
    <dbReference type="NCBI Taxonomy" id="181527"/>
    <lineage>
        <taxon>Eukaryota</taxon>
        <taxon>Fungi</taxon>
        <taxon>Dikarya</taxon>
        <taxon>Basidiomycota</taxon>
        <taxon>Agaricomycotina</taxon>
        <taxon>Agaricomycetes</taxon>
        <taxon>Agaricomycetidae</taxon>
        <taxon>Agaricales</taxon>
        <taxon>Pluteineae</taxon>
        <taxon>Pluteaceae</taxon>
        <taxon>Pluteus</taxon>
    </lineage>
</organism>
<protein>
    <submittedName>
        <fullName evidence="1">Cullin repeat-containing protein</fullName>
    </submittedName>
</protein>
<name>A0ACD3AG03_9AGAR</name>
<sequence length="292" mass="33190">MASTSSNPLPTEPSMPKRNASFEEHWNFHKTGIDYVMGVEPGSKIPSSYFTRLYTTVYNCLTPMGVMDRDLGERLYAELARYFARHIVSIKLKLSNLQGTDLLRTYVLEWVQFTFSSNYLNQVSMYLNRCWVKAEQDRGSSKEIVYQVHALALVQWRENIVRAIHEDDQRLTTAIIELVIQHPSNESAEGLLVTKVLDSFVALGFRETLAEKVNLRVYKKHFEEPFLEALGLALRGSSSSATSSQSITSELASKYLEWAKARFENDESLGQSYLHPSTEKHLELALRSPVAG</sequence>
<dbReference type="EMBL" id="ML208483">
    <property type="protein sequence ID" value="TFK64234.1"/>
    <property type="molecule type" value="Genomic_DNA"/>
</dbReference>
<gene>
    <name evidence="1" type="ORF">BDN72DRAFT_846761</name>
</gene>
<accession>A0ACD3AG03</accession>
<keyword evidence="2" id="KW-1185">Reference proteome</keyword>
<dbReference type="Proteomes" id="UP000308600">
    <property type="component" value="Unassembled WGS sequence"/>
</dbReference>
<evidence type="ECO:0000313" key="1">
    <source>
        <dbReference type="EMBL" id="TFK64234.1"/>
    </source>
</evidence>
<evidence type="ECO:0000313" key="2">
    <source>
        <dbReference type="Proteomes" id="UP000308600"/>
    </source>
</evidence>
<proteinExistence type="predicted"/>